<dbReference type="KEGG" id="npe:Natpe_4065"/>
<dbReference type="EMBL" id="CP003373">
    <property type="protein sequence ID" value="AGB33788.1"/>
    <property type="molecule type" value="Genomic_DNA"/>
</dbReference>
<dbReference type="RefSeq" id="WP_006181077.1">
    <property type="nucleotide sequence ID" value="NC_019967.1"/>
</dbReference>
<dbReference type="HOGENOM" id="CLU_2010152_0_0_2"/>
<gene>
    <name evidence="2" type="ordered locus">Natpe_4065</name>
    <name evidence="3" type="ORF">C488_08557</name>
</gene>
<feature type="transmembrane region" description="Helical" evidence="1">
    <location>
        <begin position="7"/>
        <end position="28"/>
    </location>
</feature>
<dbReference type="Proteomes" id="UP000011593">
    <property type="component" value="Unassembled WGS sequence"/>
</dbReference>
<evidence type="ECO:0000313" key="4">
    <source>
        <dbReference type="Proteomes" id="UP000010843"/>
    </source>
</evidence>
<reference evidence="4" key="1">
    <citation type="submission" date="2012-02" db="EMBL/GenBank/DDBJ databases">
        <title>Complete sequence of plasmid 1 of Natrinema pellirubrum DSM 15624.</title>
        <authorList>
            <person name="Lucas S."/>
            <person name="Han J."/>
            <person name="Lapidus A."/>
            <person name="Cheng J.-F."/>
            <person name="Goodwin L."/>
            <person name="Pitluck S."/>
            <person name="Peters L."/>
            <person name="Teshima H."/>
            <person name="Detter J.C."/>
            <person name="Han C."/>
            <person name="Tapia R."/>
            <person name="Land M."/>
            <person name="Hauser L."/>
            <person name="Kyrpides N."/>
            <person name="Ivanova N."/>
            <person name="Pagani I."/>
            <person name="Sproer C."/>
            <person name="Anderson I."/>
            <person name="Woyke T."/>
        </authorList>
    </citation>
    <scope>NUCLEOTIDE SEQUENCE [LARGE SCALE GENOMIC DNA]</scope>
    <source>
        <strain evidence="4">DSM 15624 / JCM 10476 / NCIMB 786</strain>
        <plasmid evidence="4">pNATPE01</plasmid>
    </source>
</reference>
<reference evidence="2" key="2">
    <citation type="submission" date="2012-02" db="EMBL/GenBank/DDBJ databases">
        <title>Complete sequence of plasmid 1 of Natrinema pellirubrum DSM 15624.</title>
        <authorList>
            <consortium name="US DOE Joint Genome Institute"/>
            <person name="Lucas S."/>
            <person name="Han J."/>
            <person name="Lapidus A."/>
            <person name="Cheng J.-F."/>
            <person name="Goodwin L."/>
            <person name="Pitluck S."/>
            <person name="Peters L."/>
            <person name="Teshima H."/>
            <person name="Detter J.C."/>
            <person name="Han C."/>
            <person name="Tapia R."/>
            <person name="Land M."/>
            <person name="Hauser L."/>
            <person name="Kyrpides N."/>
            <person name="Ivanova N."/>
            <person name="Pagani I."/>
            <person name="Sproer C."/>
            <person name="Anderson I."/>
            <person name="Woyke T."/>
        </authorList>
    </citation>
    <scope>NUCLEOTIDE SEQUENCE</scope>
    <source>
        <strain evidence="2">DSM 15624</strain>
        <plasmid evidence="2">pNATPE01</plasmid>
    </source>
</reference>
<protein>
    <submittedName>
        <fullName evidence="2">Uncharacterized protein</fullName>
    </submittedName>
</protein>
<feature type="transmembrane region" description="Helical" evidence="1">
    <location>
        <begin position="34"/>
        <end position="51"/>
    </location>
</feature>
<accession>L0JSL9</accession>
<dbReference type="eggNOG" id="arCOG14277">
    <property type="taxonomic scope" value="Archaea"/>
</dbReference>
<organism evidence="2 4">
    <name type="scientific">Natrinema pellirubrum (strain DSM 15624 / CIP 106293 / JCM 10476 / NCIMB 786 / 157)</name>
    <dbReference type="NCBI Taxonomy" id="797303"/>
    <lineage>
        <taxon>Archaea</taxon>
        <taxon>Methanobacteriati</taxon>
        <taxon>Methanobacteriota</taxon>
        <taxon>Stenosarchaea group</taxon>
        <taxon>Halobacteria</taxon>
        <taxon>Halobacteriales</taxon>
        <taxon>Natrialbaceae</taxon>
        <taxon>Natrinema</taxon>
    </lineage>
</organism>
<evidence type="ECO:0000256" key="1">
    <source>
        <dbReference type="SAM" id="Phobius"/>
    </source>
</evidence>
<feature type="transmembrane region" description="Helical" evidence="1">
    <location>
        <begin position="63"/>
        <end position="86"/>
    </location>
</feature>
<keyword evidence="2" id="KW-0614">Plasmid</keyword>
<dbReference type="EMBL" id="AOIE01000060">
    <property type="protein sequence ID" value="ELY76019.1"/>
    <property type="molecule type" value="Genomic_DNA"/>
</dbReference>
<dbReference type="AlphaFoldDB" id="L0JSL9"/>
<keyword evidence="1" id="KW-0472">Membrane</keyword>
<feature type="transmembrane region" description="Helical" evidence="1">
    <location>
        <begin position="98"/>
        <end position="116"/>
    </location>
</feature>
<sequence length="123" mass="13563">MRFLQSVRHLFSIFVYFTAITYGIGILVVSPTRSLLIVPIMTGIGLLSHAVKTTHLDELGYAIMWLWFAVLALVGGGLMIDEFVLVHREIPPVAESSMARVLGTLGLVVVLITVYVHSVQRAK</sequence>
<reference evidence="3 5" key="3">
    <citation type="journal article" date="2014" name="PLoS Genet.">
        <title>Phylogenetically driven sequencing of extremely halophilic archaea reveals strategies for static and dynamic osmo-response.</title>
        <authorList>
            <person name="Becker E.A."/>
            <person name="Seitzer P.M."/>
            <person name="Tritt A."/>
            <person name="Larsen D."/>
            <person name="Krusor M."/>
            <person name="Yao A.I."/>
            <person name="Wu D."/>
            <person name="Madern D."/>
            <person name="Eisen J.A."/>
            <person name="Darling A.E."/>
            <person name="Facciotti M.T."/>
        </authorList>
    </citation>
    <scope>NUCLEOTIDE SEQUENCE [LARGE SCALE GENOMIC DNA]</scope>
    <source>
        <strain evidence="3 5">DSM 15624</strain>
    </source>
</reference>
<keyword evidence="1" id="KW-1133">Transmembrane helix</keyword>
<evidence type="ECO:0000313" key="2">
    <source>
        <dbReference type="EMBL" id="AGB33788.1"/>
    </source>
</evidence>
<evidence type="ECO:0000313" key="5">
    <source>
        <dbReference type="Proteomes" id="UP000011593"/>
    </source>
</evidence>
<geneLocation type="plasmid" evidence="2 4">
    <name>pNATPE01</name>
</geneLocation>
<keyword evidence="1" id="KW-0812">Transmembrane</keyword>
<dbReference type="Proteomes" id="UP000010843">
    <property type="component" value="Plasmid pNATPE01"/>
</dbReference>
<evidence type="ECO:0000313" key="3">
    <source>
        <dbReference type="EMBL" id="ELY76019.1"/>
    </source>
</evidence>
<name>L0JSL9_NATP1</name>
<dbReference type="OrthoDB" id="326950at2157"/>
<proteinExistence type="predicted"/>
<dbReference type="GeneID" id="14336530"/>
<keyword evidence="5" id="KW-1185">Reference proteome</keyword>